<proteinExistence type="predicted"/>
<dbReference type="AlphaFoldDB" id="A0AAU7VLL1"/>
<dbReference type="RefSeq" id="WP_350343712.1">
    <property type="nucleotide sequence ID" value="NZ_CP158367.1"/>
</dbReference>
<evidence type="ECO:0000313" key="2">
    <source>
        <dbReference type="EMBL" id="XBX74965.1"/>
    </source>
</evidence>
<reference evidence="2" key="2">
    <citation type="submission" date="2024-06" db="EMBL/GenBank/DDBJ databases">
        <authorList>
            <person name="Petrova K.O."/>
            <person name="Toshchakov S.V."/>
            <person name="Boltjanskaja Y.V."/>
            <person name="Kevbrin V."/>
        </authorList>
    </citation>
    <scope>NUCLEOTIDE SEQUENCE</scope>
    <source>
        <strain evidence="2">Z-910T</strain>
    </source>
</reference>
<gene>
    <name evidence="2" type="ORF">PRVXT_000053</name>
</gene>
<dbReference type="Pfam" id="PF09376">
    <property type="entry name" value="NurA"/>
    <property type="match status" value="1"/>
</dbReference>
<dbReference type="EMBL" id="CP158367">
    <property type="protein sequence ID" value="XBX74965.1"/>
    <property type="molecule type" value="Genomic_DNA"/>
</dbReference>
<organism evidence="2">
    <name type="scientific">Proteinivorax tanatarense</name>
    <dbReference type="NCBI Taxonomy" id="1260629"/>
    <lineage>
        <taxon>Bacteria</taxon>
        <taxon>Bacillati</taxon>
        <taxon>Bacillota</taxon>
        <taxon>Clostridia</taxon>
        <taxon>Eubacteriales</taxon>
        <taxon>Proteinivoracaceae</taxon>
        <taxon>Proteinivorax</taxon>
    </lineage>
</organism>
<reference evidence="2" key="1">
    <citation type="journal article" date="2013" name="Extremophiles">
        <title>Proteinivorax tanatarense gen. nov., sp. nov., an anaerobic, haloalkaliphilic, proteolytic bacterium isolated from a decaying algal bloom, and proposal of Proteinivoraceae fam. nov.</title>
        <authorList>
            <person name="Kevbrin V."/>
            <person name="Boltyanskaya Y."/>
            <person name="Zhilina T."/>
            <person name="Kolganova T."/>
            <person name="Lavrentjeva E."/>
            <person name="Kuznetsov B."/>
        </authorList>
    </citation>
    <scope>NUCLEOTIDE SEQUENCE</scope>
    <source>
        <strain evidence="2">Z-910T</strain>
    </source>
</reference>
<dbReference type="SMART" id="SM00933">
    <property type="entry name" value="NurA"/>
    <property type="match status" value="1"/>
</dbReference>
<evidence type="ECO:0000259" key="1">
    <source>
        <dbReference type="SMART" id="SM00933"/>
    </source>
</evidence>
<name>A0AAU7VLL1_9FIRM</name>
<dbReference type="InterPro" id="IPR018977">
    <property type="entry name" value="NurA_domain"/>
</dbReference>
<feature type="domain" description="NurA" evidence="1">
    <location>
        <begin position="52"/>
        <end position="280"/>
    </location>
</feature>
<sequence>MYDKELIEKLKKINLTLNNAKNNIPSKEYIREKLEQVGGNFSFIKENVSLDINLMGVDGSFNSFGANYPHQILVFRALAKTTRGSSHMISDVVCPMEDKVKAEIAKISENSNLSYSDAMTKLVKIKLASMELQVAVEAIKKNKPDVIFMDGSLIRYKIEDAKGWEELKSQCLVNDITIGGVIEEIGTNSISQKLEIHGYDRETLFNLFKPNEKLIFHNIKEELSTIFYRPSNDPHPVGMDCLFEQKGKIEEMVSLANHLTPKGGRGIPIWLDIVDNEVRITTKAIKALIENHLDEDIKRVFFVPKRDNRVI</sequence>
<accession>A0AAU7VLL1</accession>
<protein>
    <submittedName>
        <fullName evidence="2">DNA double-strand break repair nuclease NurA</fullName>
    </submittedName>
</protein>